<dbReference type="InterPro" id="IPR032675">
    <property type="entry name" value="LRR_dom_sf"/>
</dbReference>
<dbReference type="SUPFAM" id="SSF81383">
    <property type="entry name" value="F-box domain"/>
    <property type="match status" value="1"/>
</dbReference>
<dbReference type="SUPFAM" id="SSF52047">
    <property type="entry name" value="RNI-like"/>
    <property type="match status" value="1"/>
</dbReference>
<dbReference type="AlphaFoldDB" id="A0AAV7ETJ4"/>
<keyword evidence="4" id="KW-1185">Reference proteome</keyword>
<feature type="region of interest" description="Disordered" evidence="1">
    <location>
        <begin position="1"/>
        <end position="72"/>
    </location>
</feature>
<dbReference type="GO" id="GO:0005737">
    <property type="term" value="C:cytoplasm"/>
    <property type="evidence" value="ECO:0007669"/>
    <property type="project" value="TreeGrafter"/>
</dbReference>
<dbReference type="PANTHER" id="PTHR13382:SF21">
    <property type="entry name" value="OS12G0601000 PROTEIN"/>
    <property type="match status" value="1"/>
</dbReference>
<evidence type="ECO:0000256" key="1">
    <source>
        <dbReference type="SAM" id="MobiDB-lite"/>
    </source>
</evidence>
<dbReference type="Pfam" id="PF12937">
    <property type="entry name" value="F-box-like"/>
    <property type="match status" value="1"/>
</dbReference>
<protein>
    <recommendedName>
        <fullName evidence="2">F-box domain-containing protein</fullName>
    </recommendedName>
</protein>
<feature type="domain" description="F-box" evidence="2">
    <location>
        <begin position="110"/>
        <end position="142"/>
    </location>
</feature>
<dbReference type="Proteomes" id="UP000825729">
    <property type="component" value="Unassembled WGS sequence"/>
</dbReference>
<organism evidence="3 4">
    <name type="scientific">Aristolochia fimbriata</name>
    <name type="common">White veined hardy Dutchman's pipe vine</name>
    <dbReference type="NCBI Taxonomy" id="158543"/>
    <lineage>
        <taxon>Eukaryota</taxon>
        <taxon>Viridiplantae</taxon>
        <taxon>Streptophyta</taxon>
        <taxon>Embryophyta</taxon>
        <taxon>Tracheophyta</taxon>
        <taxon>Spermatophyta</taxon>
        <taxon>Magnoliopsida</taxon>
        <taxon>Magnoliidae</taxon>
        <taxon>Piperales</taxon>
        <taxon>Aristolochiaceae</taxon>
        <taxon>Aristolochia</taxon>
    </lineage>
</organism>
<name>A0AAV7ETJ4_ARIFI</name>
<accession>A0AAV7ETJ4</accession>
<dbReference type="InterPro" id="IPR001810">
    <property type="entry name" value="F-box_dom"/>
</dbReference>
<proteinExistence type="predicted"/>
<dbReference type="PANTHER" id="PTHR13382">
    <property type="entry name" value="MITOCHONDRIAL ATP SYNTHASE COUPLING FACTOR B"/>
    <property type="match status" value="1"/>
</dbReference>
<evidence type="ECO:0000313" key="3">
    <source>
        <dbReference type="EMBL" id="KAG9451704.1"/>
    </source>
</evidence>
<feature type="compositionally biased region" description="Polar residues" evidence="1">
    <location>
        <begin position="51"/>
        <end position="66"/>
    </location>
</feature>
<reference evidence="3 4" key="1">
    <citation type="submission" date="2021-07" db="EMBL/GenBank/DDBJ databases">
        <title>The Aristolochia fimbriata genome: insights into angiosperm evolution, floral development and chemical biosynthesis.</title>
        <authorList>
            <person name="Jiao Y."/>
        </authorList>
    </citation>
    <scope>NUCLEOTIDE SEQUENCE [LARGE SCALE GENOMIC DNA]</scope>
    <source>
        <strain evidence="3">IBCAS-2021</strain>
        <tissue evidence="3">Leaf</tissue>
    </source>
</reference>
<evidence type="ECO:0000313" key="4">
    <source>
        <dbReference type="Proteomes" id="UP000825729"/>
    </source>
</evidence>
<sequence>MQQRQLSLDADEASLKRGKKRGSYNCGRCGLPKKGHSCNVTVDPTNPAPPSSRSRQTQLDYYQPSPSGHHHHLRRALSFDDDDDVVVDHVEPVSDDEESETCGPLTWTCLVEVLRRAGPKSLLSAAQVCRGWRDCARRMWRSTEELSLRVPPRSRLGSVGSLLQKCSGLLRLTLRIESDLDATLLACIAFSCPNLEALDIRTAENAVNWISGDELSRFVAEKKCLSTLKVEGCTNLGFLNICSSSLSTLWLSGLHSISRTAINCPKLKELSLEFSGQENDSTDLVTMVDSFERTCPRLRNMHIASVRLSHDAALSLAQANLRDLRMLSLVLGTGITDASVASITSTYTNLELLDLSGSSISDSGIGMICNVFPQTLSRLSLAHCPNITSSGIQFATAQLPHLQLIDCGMTISDPSVEDLTAEQQTCSTESNYDERVNKAKHHPMYQKLIIKHGRLRKLSLWGCSGLDALCLNCPELNELNLNSCTNLHPARLLLQCPTLENVYAVGCGDVLIEAIHNQIFNDFVSETDHFPRKRLADGSKRVFVPCFPSQQPSDDGKGRRAWQSRCNIRVN</sequence>
<comment type="caution">
    <text evidence="3">The sequence shown here is derived from an EMBL/GenBank/DDBJ whole genome shotgun (WGS) entry which is preliminary data.</text>
</comment>
<dbReference type="EMBL" id="JAINDJ010000003">
    <property type="protein sequence ID" value="KAG9451704.1"/>
    <property type="molecule type" value="Genomic_DNA"/>
</dbReference>
<evidence type="ECO:0000259" key="2">
    <source>
        <dbReference type="Pfam" id="PF12937"/>
    </source>
</evidence>
<dbReference type="InterPro" id="IPR050648">
    <property type="entry name" value="F-box_LRR-repeat"/>
</dbReference>
<dbReference type="Gene3D" id="3.80.10.10">
    <property type="entry name" value="Ribonuclease Inhibitor"/>
    <property type="match status" value="3"/>
</dbReference>
<dbReference type="InterPro" id="IPR036047">
    <property type="entry name" value="F-box-like_dom_sf"/>
</dbReference>
<gene>
    <name evidence="3" type="ORF">H6P81_004608</name>
</gene>